<keyword evidence="2 8" id="KW-1003">Cell membrane</keyword>
<evidence type="ECO:0000259" key="10">
    <source>
        <dbReference type="Pfam" id="PF22618"/>
    </source>
</evidence>
<evidence type="ECO:0000256" key="5">
    <source>
        <dbReference type="ARBA" id="ARBA00023015"/>
    </source>
</evidence>
<comment type="caution">
    <text evidence="11">The sequence shown here is derived from an EMBL/GenBank/DDBJ whole genome shotgun (WGS) entry which is preliminary data.</text>
</comment>
<keyword evidence="5 8" id="KW-0805">Transcription regulation</keyword>
<dbReference type="Proteomes" id="UP001141659">
    <property type="component" value="Unassembled WGS sequence"/>
</dbReference>
<evidence type="ECO:0000259" key="9">
    <source>
        <dbReference type="Pfam" id="PF10099"/>
    </source>
</evidence>
<dbReference type="Pfam" id="PF10099">
    <property type="entry name" value="RskA_C"/>
    <property type="match status" value="1"/>
</dbReference>
<evidence type="ECO:0000313" key="12">
    <source>
        <dbReference type="Proteomes" id="UP001141659"/>
    </source>
</evidence>
<dbReference type="AlphaFoldDB" id="A0AAW5SX78"/>
<comment type="domain">
    <text evidence="8">The cytosolic domain interacts with sigma factor SigK.</text>
</comment>
<dbReference type="InterPro" id="IPR018764">
    <property type="entry name" value="RskA_C"/>
</dbReference>
<evidence type="ECO:0000256" key="6">
    <source>
        <dbReference type="ARBA" id="ARBA00023136"/>
    </source>
</evidence>
<gene>
    <name evidence="8" type="primary">rskA</name>
    <name evidence="11" type="ORF">H5P34_03280</name>
</gene>
<dbReference type="GO" id="GO:0005886">
    <property type="term" value="C:plasma membrane"/>
    <property type="evidence" value="ECO:0007669"/>
    <property type="project" value="UniProtKB-SubCell"/>
</dbReference>
<dbReference type="GO" id="GO:0016989">
    <property type="term" value="F:sigma factor antagonist activity"/>
    <property type="evidence" value="ECO:0007669"/>
    <property type="project" value="TreeGrafter"/>
</dbReference>
<comment type="similarity">
    <text evidence="8">Belongs to the anti-sigma-K factor family.</text>
</comment>
<keyword evidence="7 8" id="KW-0804">Transcription</keyword>
<accession>A0AAW5SX78</accession>
<organism evidence="11 12">
    <name type="scientific">Mycolicibacterium porcinum</name>
    <dbReference type="NCBI Taxonomy" id="39693"/>
    <lineage>
        <taxon>Bacteria</taxon>
        <taxon>Bacillati</taxon>
        <taxon>Actinomycetota</taxon>
        <taxon>Actinomycetes</taxon>
        <taxon>Mycobacteriales</taxon>
        <taxon>Mycobacteriaceae</taxon>
        <taxon>Mycolicibacterium</taxon>
    </lineage>
</organism>
<dbReference type="InterPro" id="IPR041916">
    <property type="entry name" value="Anti_sigma_zinc_sf"/>
</dbReference>
<dbReference type="PANTHER" id="PTHR37461">
    <property type="entry name" value="ANTI-SIGMA-K FACTOR RSKA"/>
    <property type="match status" value="1"/>
</dbReference>
<dbReference type="Pfam" id="PF22618">
    <property type="entry name" value="RskA_N"/>
    <property type="match status" value="1"/>
</dbReference>
<dbReference type="PANTHER" id="PTHR37461:SF1">
    <property type="entry name" value="ANTI-SIGMA-K FACTOR RSKA"/>
    <property type="match status" value="1"/>
</dbReference>
<dbReference type="GO" id="GO:0006417">
    <property type="term" value="P:regulation of translation"/>
    <property type="evidence" value="ECO:0007669"/>
    <property type="project" value="TreeGrafter"/>
</dbReference>
<evidence type="ECO:0000256" key="2">
    <source>
        <dbReference type="ARBA" id="ARBA00022475"/>
    </source>
</evidence>
<dbReference type="EMBL" id="JACKVC010000009">
    <property type="protein sequence ID" value="MCV7387071.1"/>
    <property type="molecule type" value="Genomic_DNA"/>
</dbReference>
<dbReference type="RefSeq" id="WP_036447772.1">
    <property type="nucleotide sequence ID" value="NZ_JACKVC010000009.1"/>
</dbReference>
<dbReference type="Gene3D" id="1.10.10.1320">
    <property type="entry name" value="Anti-sigma factor, zinc-finger domain"/>
    <property type="match status" value="1"/>
</dbReference>
<dbReference type="InterPro" id="IPR051474">
    <property type="entry name" value="Anti-sigma-K/W_factor"/>
</dbReference>
<evidence type="ECO:0000256" key="4">
    <source>
        <dbReference type="ARBA" id="ARBA00022989"/>
    </source>
</evidence>
<evidence type="ECO:0000313" key="11">
    <source>
        <dbReference type="EMBL" id="MCV7387071.1"/>
    </source>
</evidence>
<name>A0AAW5SX78_9MYCO</name>
<evidence type="ECO:0000256" key="1">
    <source>
        <dbReference type="ARBA" id="ARBA00004162"/>
    </source>
</evidence>
<feature type="domain" description="Anti-sigma-K factor RskA N-terminal" evidence="10">
    <location>
        <begin position="9"/>
        <end position="56"/>
    </location>
</feature>
<feature type="transmembrane region" description="Helical" evidence="8">
    <location>
        <begin position="94"/>
        <end position="116"/>
    </location>
</feature>
<reference evidence="11" key="1">
    <citation type="submission" date="2020-07" db="EMBL/GenBank/DDBJ databases">
        <authorList>
            <person name="Pettersson B.M.F."/>
            <person name="Behra P.R.K."/>
            <person name="Ramesh M."/>
            <person name="Das S."/>
            <person name="Dasgupta S."/>
            <person name="Kirsebom L.A."/>
        </authorList>
    </citation>
    <scope>NUCLEOTIDE SEQUENCE</scope>
    <source>
        <strain evidence="11">DSM 44242</strain>
    </source>
</reference>
<protein>
    <recommendedName>
        <fullName evidence="8">Anti-sigma-K factor RskA</fullName>
    </recommendedName>
    <alternativeName>
        <fullName evidence="8">Sigma-K anti-sigma factor RskA</fullName>
    </alternativeName>
</protein>
<reference evidence="11" key="2">
    <citation type="journal article" date="2022" name="BMC Genomics">
        <title>Comparative genome analysis of mycobacteria focusing on tRNA and non-coding RNA.</title>
        <authorList>
            <person name="Behra P.R.K."/>
            <person name="Pettersson B.M.F."/>
            <person name="Ramesh M."/>
            <person name="Das S."/>
            <person name="Dasgupta S."/>
            <person name="Kirsebom L.A."/>
        </authorList>
    </citation>
    <scope>NUCLEOTIDE SEQUENCE</scope>
    <source>
        <strain evidence="11">DSM 44242</strain>
    </source>
</reference>
<comment type="function">
    <text evidence="8">An anti-sigma factor for extracytoplasmic function (ECF) sigma factor SigK. ECF sigma factors are held in an inactive form by an anti-sigma factor until released by regulated intramembrane proteolysis (RIP). RIP occurs when an extracytoplasmic signal triggers a concerted proteolytic cascade to transmit information and elicit cellular responses. The membrane-spanning regulatory substrate protein is first cut extracytoplasmically (site-1 protease, S1P), then within the membrane itself (site-2 protease, S2P, Rip1), while cytoplasmic proteases finish degrading the regulatory protein, liberating the sigma factor.</text>
</comment>
<sequence>MTEPLDSELLDLATPYALHAVSDNERIDIERRLAAAPPEVNAQFADEVRAVRETMARISASTAVEPPARLRAQVLAAVNAETVRELRPRARWRNATLAAAAAVVIALAGVGIGFALRPVPQATTAEQVFAAPDVRTVSGSIPTGGTATVVFSRERNAGVLVMNGVTPPETGTVYQMWLLREGEAQSAGTMDAAAVAPSTTAVLPDLDGASALAFTVEPGNGSTAPTTPVFAELPLR</sequence>
<keyword evidence="3 8" id="KW-0812">Transmembrane</keyword>
<evidence type="ECO:0000256" key="8">
    <source>
        <dbReference type="RuleBase" id="RU363049"/>
    </source>
</evidence>
<feature type="domain" description="Anti-sigma K factor RskA C-terminal" evidence="9">
    <location>
        <begin position="98"/>
        <end position="228"/>
    </location>
</feature>
<dbReference type="InterPro" id="IPR053877">
    <property type="entry name" value="RskA_N"/>
</dbReference>
<evidence type="ECO:0000256" key="7">
    <source>
        <dbReference type="ARBA" id="ARBA00023163"/>
    </source>
</evidence>
<proteinExistence type="inferred from homology"/>
<keyword evidence="4 8" id="KW-1133">Transmembrane helix</keyword>
<keyword evidence="6 8" id="KW-0472">Membrane</keyword>
<evidence type="ECO:0000256" key="3">
    <source>
        <dbReference type="ARBA" id="ARBA00022692"/>
    </source>
</evidence>
<comment type="subcellular location">
    <subcellularLocation>
        <location evidence="1 8">Cell membrane</location>
        <topology evidence="1 8">Single-pass membrane protein</topology>
    </subcellularLocation>
</comment>